<reference evidence="15" key="1">
    <citation type="journal article" date="2019" name="Int. J. Syst. Evol. Microbiol.">
        <title>The Global Catalogue of Microorganisms (GCM) 10K type strain sequencing project: providing services to taxonomists for standard genome sequencing and annotation.</title>
        <authorList>
            <consortium name="The Broad Institute Genomics Platform"/>
            <consortium name="The Broad Institute Genome Sequencing Center for Infectious Disease"/>
            <person name="Wu L."/>
            <person name="Ma J."/>
        </authorList>
    </citation>
    <scope>NUCLEOTIDE SEQUENCE [LARGE SCALE GENOMIC DNA]</scope>
    <source>
        <strain evidence="15">CGMCC 4.7289</strain>
    </source>
</reference>
<evidence type="ECO:0000256" key="12">
    <source>
        <dbReference type="ARBA" id="ARBA00034430"/>
    </source>
</evidence>
<feature type="transmembrane region" description="Helical" evidence="13">
    <location>
        <begin position="159"/>
        <end position="178"/>
    </location>
</feature>
<accession>A0ABV8M000</accession>
<keyword evidence="6" id="KW-0631">Potassium channel</keyword>
<evidence type="ECO:0000256" key="7">
    <source>
        <dbReference type="ARBA" id="ARBA00022958"/>
    </source>
</evidence>
<keyword evidence="15" id="KW-1185">Reference proteome</keyword>
<keyword evidence="4" id="KW-0633">Potassium transport</keyword>
<feature type="transmembrane region" description="Helical" evidence="13">
    <location>
        <begin position="84"/>
        <end position="105"/>
    </location>
</feature>
<keyword evidence="3" id="KW-0813">Transport</keyword>
<organism evidence="14 15">
    <name type="scientific">Hamadaea flava</name>
    <dbReference type="NCBI Taxonomy" id="1742688"/>
    <lineage>
        <taxon>Bacteria</taxon>
        <taxon>Bacillati</taxon>
        <taxon>Actinomycetota</taxon>
        <taxon>Actinomycetes</taxon>
        <taxon>Micromonosporales</taxon>
        <taxon>Micromonosporaceae</taxon>
        <taxon>Hamadaea</taxon>
    </lineage>
</organism>
<feature type="transmembrane region" description="Helical" evidence="13">
    <location>
        <begin position="52"/>
        <end position="72"/>
    </location>
</feature>
<gene>
    <name evidence="14" type="ORF">ACFOZ4_32735</name>
</gene>
<feature type="transmembrane region" description="Helical" evidence="13">
    <location>
        <begin position="184"/>
        <end position="200"/>
    </location>
</feature>
<dbReference type="InterPro" id="IPR010617">
    <property type="entry name" value="TMEM175-like"/>
</dbReference>
<comment type="subcellular location">
    <subcellularLocation>
        <location evidence="1">Membrane</location>
        <topology evidence="1">Multi-pass membrane protein</topology>
    </subcellularLocation>
</comment>
<evidence type="ECO:0000256" key="6">
    <source>
        <dbReference type="ARBA" id="ARBA00022826"/>
    </source>
</evidence>
<evidence type="ECO:0000256" key="5">
    <source>
        <dbReference type="ARBA" id="ARBA00022692"/>
    </source>
</evidence>
<evidence type="ECO:0000256" key="9">
    <source>
        <dbReference type="ARBA" id="ARBA00023065"/>
    </source>
</evidence>
<dbReference type="Proteomes" id="UP001595816">
    <property type="component" value="Unassembled WGS sequence"/>
</dbReference>
<proteinExistence type="inferred from homology"/>
<keyword evidence="10 13" id="KW-0472">Membrane</keyword>
<keyword evidence="9" id="KW-0406">Ion transport</keyword>
<evidence type="ECO:0000256" key="10">
    <source>
        <dbReference type="ARBA" id="ARBA00023136"/>
    </source>
</evidence>
<evidence type="ECO:0000256" key="1">
    <source>
        <dbReference type="ARBA" id="ARBA00004141"/>
    </source>
</evidence>
<keyword evidence="8 13" id="KW-1133">Transmembrane helix</keyword>
<protein>
    <submittedName>
        <fullName evidence="14">TMEM175 family protein</fullName>
    </submittedName>
</protein>
<comment type="caution">
    <text evidence="14">The sequence shown here is derived from an EMBL/GenBank/DDBJ whole genome shotgun (WGS) entry which is preliminary data.</text>
</comment>
<evidence type="ECO:0000313" key="15">
    <source>
        <dbReference type="Proteomes" id="UP001595816"/>
    </source>
</evidence>
<feature type="transmembrane region" description="Helical" evidence="13">
    <location>
        <begin position="120"/>
        <end position="138"/>
    </location>
</feature>
<keyword evidence="7" id="KW-0630">Potassium</keyword>
<dbReference type="PANTHER" id="PTHR31462">
    <property type="entry name" value="ENDOSOMAL/LYSOSOMAL POTASSIUM CHANNEL TMEM175"/>
    <property type="match status" value="1"/>
</dbReference>
<comment type="catalytic activity">
    <reaction evidence="12">
        <text>K(+)(in) = K(+)(out)</text>
        <dbReference type="Rhea" id="RHEA:29463"/>
        <dbReference type="ChEBI" id="CHEBI:29103"/>
    </reaction>
</comment>
<evidence type="ECO:0000256" key="11">
    <source>
        <dbReference type="ARBA" id="ARBA00023303"/>
    </source>
</evidence>
<sequence>MTERPKIAPESGHGLERVIFFSDAVIAIALTLLAIELPVPKGEEWVHQLKDYLGSDYVAFLISFAVIATLWFNHHRMFQQIARLTYGMIWLNILGLFTIVLMPFATKILTGLGDLPAGPIFYSSVMVLWAVVWILMVLTATRQKLWSEDAPATAPGNMIFGASALLVAFGLSIPIAFVNSDWATFFWISAWPISSVGMRIRRSRLERASAQ</sequence>
<feature type="transmembrane region" description="Helical" evidence="13">
    <location>
        <begin position="20"/>
        <end position="40"/>
    </location>
</feature>
<evidence type="ECO:0000256" key="3">
    <source>
        <dbReference type="ARBA" id="ARBA00022448"/>
    </source>
</evidence>
<dbReference type="EMBL" id="JBHSAY010000021">
    <property type="protein sequence ID" value="MFC4135404.1"/>
    <property type="molecule type" value="Genomic_DNA"/>
</dbReference>
<dbReference type="RefSeq" id="WP_253756385.1">
    <property type="nucleotide sequence ID" value="NZ_JAMZDZ010000001.1"/>
</dbReference>
<dbReference type="Pfam" id="PF06736">
    <property type="entry name" value="TMEM175"/>
    <property type="match status" value="1"/>
</dbReference>
<name>A0ABV8M000_9ACTN</name>
<keyword evidence="11" id="KW-0407">Ion channel</keyword>
<keyword evidence="5 13" id="KW-0812">Transmembrane</keyword>
<dbReference type="PANTHER" id="PTHR31462:SF5">
    <property type="entry name" value="ENDOSOMAL_LYSOSOMAL PROTON CHANNEL TMEM175"/>
    <property type="match status" value="1"/>
</dbReference>
<evidence type="ECO:0000256" key="13">
    <source>
        <dbReference type="SAM" id="Phobius"/>
    </source>
</evidence>
<comment type="similarity">
    <text evidence="2">Belongs to the TMEM175 family.</text>
</comment>
<evidence type="ECO:0000256" key="4">
    <source>
        <dbReference type="ARBA" id="ARBA00022538"/>
    </source>
</evidence>
<evidence type="ECO:0000256" key="2">
    <source>
        <dbReference type="ARBA" id="ARBA00006920"/>
    </source>
</evidence>
<evidence type="ECO:0000256" key="8">
    <source>
        <dbReference type="ARBA" id="ARBA00022989"/>
    </source>
</evidence>
<evidence type="ECO:0000313" key="14">
    <source>
        <dbReference type="EMBL" id="MFC4135404.1"/>
    </source>
</evidence>